<dbReference type="GO" id="GO:0016462">
    <property type="term" value="F:pyrophosphatase activity"/>
    <property type="evidence" value="ECO:0007669"/>
    <property type="project" value="TreeGrafter"/>
</dbReference>
<dbReference type="Gene3D" id="3.30.420.150">
    <property type="entry name" value="Exopolyphosphatase. Domain 2"/>
    <property type="match status" value="1"/>
</dbReference>
<dbReference type="CDD" id="cd24006">
    <property type="entry name" value="ASKHA_NBD_PPX_GppA"/>
    <property type="match status" value="1"/>
</dbReference>
<dbReference type="InterPro" id="IPR043129">
    <property type="entry name" value="ATPase_NBD"/>
</dbReference>
<organism evidence="2 3">
    <name type="scientific">Croceitalea dokdonensis DOKDO 023</name>
    <dbReference type="NCBI Taxonomy" id="1300341"/>
    <lineage>
        <taxon>Bacteria</taxon>
        <taxon>Pseudomonadati</taxon>
        <taxon>Bacteroidota</taxon>
        <taxon>Flavobacteriia</taxon>
        <taxon>Flavobacteriales</taxon>
        <taxon>Flavobacteriaceae</taxon>
        <taxon>Croceitalea</taxon>
    </lineage>
</organism>
<dbReference type="PANTHER" id="PTHR30005">
    <property type="entry name" value="EXOPOLYPHOSPHATASE"/>
    <property type="match status" value="1"/>
</dbReference>
<gene>
    <name evidence="2" type="ORF">I595_3360</name>
</gene>
<dbReference type="Gene3D" id="3.30.420.40">
    <property type="match status" value="1"/>
</dbReference>
<dbReference type="Proteomes" id="UP000050280">
    <property type="component" value="Unassembled WGS sequence"/>
</dbReference>
<sequence>MKLASVDIGSNAIRLQVIKVYEDNDLVSFKNLQLLRFPLRLGKDVFTHGEITPGTQERLITLMSAFKHLIDLYEVQDYYAVATSAMREASNGELIQKQIKEEVGLNIHIINGKKEARILNKAIRPTLSEKKYVHIDVGGGSTEINLLHGNALVKSKSFKIGSVRTLSSKERAATFKTMGAWLQSTPFHRQKNIVGIGTGGNINRLFKLANKTHGSAISYAELKALRAYVKEFTLEERMSILKMNPDRADVIIPASEIYLRVLKEMGSDQILVPRVGLKDGLVYELYEKATEKNLDNIEYLGYL</sequence>
<reference evidence="2 3" key="1">
    <citation type="submission" date="2015-09" db="EMBL/GenBank/DDBJ databases">
        <title>Genome sequence of the marine flavobacterium Croceitalea dokdonensis DOKDO 023 that contains proton- and sodium-pumping rhodopsins.</title>
        <authorList>
            <person name="Kwon S.-K."/>
            <person name="Lee H.K."/>
            <person name="Kwak M.-J."/>
            <person name="Kim J.F."/>
        </authorList>
    </citation>
    <scope>NUCLEOTIDE SEQUENCE [LARGE SCALE GENOMIC DNA]</scope>
    <source>
        <strain evidence="2 3">DOKDO 023</strain>
    </source>
</reference>
<dbReference type="EMBL" id="LDJX01000008">
    <property type="protein sequence ID" value="KPM30539.1"/>
    <property type="molecule type" value="Genomic_DNA"/>
</dbReference>
<evidence type="ECO:0000313" key="3">
    <source>
        <dbReference type="Proteomes" id="UP000050280"/>
    </source>
</evidence>
<name>A0A0P7AW24_9FLAO</name>
<evidence type="ECO:0000313" key="2">
    <source>
        <dbReference type="EMBL" id="KPM30539.1"/>
    </source>
</evidence>
<dbReference type="PATRIC" id="fig|1300341.3.peg.3506"/>
<evidence type="ECO:0000259" key="1">
    <source>
        <dbReference type="Pfam" id="PF02541"/>
    </source>
</evidence>
<dbReference type="STRING" id="1300341.I595_3360"/>
<feature type="domain" description="Ppx/GppA phosphatase N-terminal" evidence="1">
    <location>
        <begin position="29"/>
        <end position="287"/>
    </location>
</feature>
<proteinExistence type="predicted"/>
<dbReference type="AlphaFoldDB" id="A0A0P7AW24"/>
<dbReference type="InterPro" id="IPR003695">
    <property type="entry name" value="Ppx_GppA_N"/>
</dbReference>
<dbReference type="InterPro" id="IPR050273">
    <property type="entry name" value="GppA/Ppx_hydrolase"/>
</dbReference>
<comment type="caution">
    <text evidence="2">The sequence shown here is derived from an EMBL/GenBank/DDBJ whole genome shotgun (WGS) entry which is preliminary data.</text>
</comment>
<accession>A0A0P7AW24</accession>
<dbReference type="SUPFAM" id="SSF53067">
    <property type="entry name" value="Actin-like ATPase domain"/>
    <property type="match status" value="2"/>
</dbReference>
<protein>
    <submittedName>
        <fullName evidence="2">Ppx/GppA-like phosphatase</fullName>
    </submittedName>
</protein>
<dbReference type="PANTHER" id="PTHR30005:SF0">
    <property type="entry name" value="RETROGRADE REGULATION PROTEIN 2"/>
    <property type="match status" value="1"/>
</dbReference>
<dbReference type="RefSeq" id="WP_054560327.1">
    <property type="nucleotide sequence ID" value="NZ_LDJX01000008.1"/>
</dbReference>
<dbReference type="Pfam" id="PF02541">
    <property type="entry name" value="Ppx-GppA"/>
    <property type="match status" value="1"/>
</dbReference>
<keyword evidence="3" id="KW-1185">Reference proteome</keyword>
<dbReference type="OrthoDB" id="9814545at2"/>